<name>A0A6J7IM36_9ZZZZ</name>
<sequence length="85" mass="8636">MAAPASKLDASGLVVADAKMTDGETMSKESNDACVNGLARRCTRSRHTSHSAALSHSAPTARAAVSVLSTPVTPLTTLASTPVTK</sequence>
<accession>A0A6J7IM36</accession>
<gene>
    <name evidence="1" type="ORF">UFOPK3543_02703</name>
</gene>
<dbReference type="AlphaFoldDB" id="A0A6J7IM36"/>
<evidence type="ECO:0000313" key="1">
    <source>
        <dbReference type="EMBL" id="CAB4931860.1"/>
    </source>
</evidence>
<protein>
    <submittedName>
        <fullName evidence="1">Unannotated protein</fullName>
    </submittedName>
</protein>
<proteinExistence type="predicted"/>
<reference evidence="1" key="1">
    <citation type="submission" date="2020-05" db="EMBL/GenBank/DDBJ databases">
        <authorList>
            <person name="Chiriac C."/>
            <person name="Salcher M."/>
            <person name="Ghai R."/>
            <person name="Kavagutti S V."/>
        </authorList>
    </citation>
    <scope>NUCLEOTIDE SEQUENCE</scope>
</reference>
<organism evidence="1">
    <name type="scientific">freshwater metagenome</name>
    <dbReference type="NCBI Taxonomy" id="449393"/>
    <lineage>
        <taxon>unclassified sequences</taxon>
        <taxon>metagenomes</taxon>
        <taxon>ecological metagenomes</taxon>
    </lineage>
</organism>
<dbReference type="EMBL" id="CAFBMH010000147">
    <property type="protein sequence ID" value="CAB4931860.1"/>
    <property type="molecule type" value="Genomic_DNA"/>
</dbReference>